<dbReference type="Gene3D" id="2.120.10.30">
    <property type="entry name" value="TolB, C-terminal domain"/>
    <property type="match status" value="1"/>
</dbReference>
<dbReference type="OrthoDB" id="39703at2"/>
<dbReference type="RefSeq" id="WP_121194304.1">
    <property type="nucleotide sequence ID" value="NZ_RBWV01000013.1"/>
</dbReference>
<dbReference type="InterPro" id="IPR011659">
    <property type="entry name" value="WD40"/>
</dbReference>
<evidence type="ECO:0000313" key="2">
    <source>
        <dbReference type="EMBL" id="RKS72808.1"/>
    </source>
</evidence>
<keyword evidence="3" id="KW-1185">Reference proteome</keyword>
<accession>A0A420XND3</accession>
<comment type="similarity">
    <text evidence="1">Belongs to the TolB family.</text>
</comment>
<evidence type="ECO:0000256" key="1">
    <source>
        <dbReference type="ARBA" id="ARBA00009820"/>
    </source>
</evidence>
<gene>
    <name evidence="2" type="ORF">CLV35_3059</name>
</gene>
<dbReference type="InParanoid" id="A0A420XND3"/>
<proteinExistence type="inferred from homology"/>
<protein>
    <submittedName>
        <fullName evidence="2">WD40 repeat protein</fullName>
    </submittedName>
</protein>
<evidence type="ECO:0000313" key="3">
    <source>
        <dbReference type="Proteomes" id="UP000281955"/>
    </source>
</evidence>
<comment type="caution">
    <text evidence="2">The sequence shown here is derived from an EMBL/GenBank/DDBJ whole genome shotgun (WGS) entry which is preliminary data.</text>
</comment>
<dbReference type="Pfam" id="PF07676">
    <property type="entry name" value="PD40"/>
    <property type="match status" value="2"/>
</dbReference>
<dbReference type="InterPro" id="IPR011042">
    <property type="entry name" value="6-blade_b-propeller_TolB-like"/>
</dbReference>
<reference evidence="2 3" key="1">
    <citation type="submission" date="2018-10" db="EMBL/GenBank/DDBJ databases">
        <title>Genomic Encyclopedia of Archaeal and Bacterial Type Strains, Phase II (KMG-II): from individual species to whole genera.</title>
        <authorList>
            <person name="Goeker M."/>
        </authorList>
    </citation>
    <scope>NUCLEOTIDE SEQUENCE [LARGE SCALE GENOMIC DNA]</scope>
    <source>
        <strain evidence="2 3">RP-AC37</strain>
    </source>
</reference>
<sequence length="283" mass="28439">MPAPDFPVPPPLELVSTLGSGPTTGISASLSGDGQLVAYTSHGAVLRNRSTGTTVALPPGTPAGTQVSTYSPVVSADGSTIAFVSLAETAPGSGLAIPRLAVYDVRTGTTRLAFPSSQGFVDGAPTVSADGSRIAVAVRVASTDPTRILLWERSTGAARVVFESPHGRSDRPSLSPDGRYLAFRTSATLPGDDDSSELDVALRDLQTGATRLVSTGFAAGAPATGETPSVSDSGHFVAFSTTSAKGSVGRPQVFVRDTVLATTTAQSAGAGGAVSTSGFSASR</sequence>
<organism evidence="2 3">
    <name type="scientific">Motilibacter peucedani</name>
    <dbReference type="NCBI Taxonomy" id="598650"/>
    <lineage>
        <taxon>Bacteria</taxon>
        <taxon>Bacillati</taxon>
        <taxon>Actinomycetota</taxon>
        <taxon>Actinomycetes</taxon>
        <taxon>Motilibacterales</taxon>
        <taxon>Motilibacteraceae</taxon>
        <taxon>Motilibacter</taxon>
    </lineage>
</organism>
<dbReference type="Proteomes" id="UP000281955">
    <property type="component" value="Unassembled WGS sequence"/>
</dbReference>
<dbReference type="PANTHER" id="PTHR36842">
    <property type="entry name" value="PROTEIN TOLB HOMOLOG"/>
    <property type="match status" value="1"/>
</dbReference>
<name>A0A420XND3_9ACTN</name>
<dbReference type="SUPFAM" id="SSF82171">
    <property type="entry name" value="DPP6 N-terminal domain-like"/>
    <property type="match status" value="1"/>
</dbReference>
<dbReference type="AlphaFoldDB" id="A0A420XND3"/>
<dbReference type="EMBL" id="RBWV01000013">
    <property type="protein sequence ID" value="RKS72808.1"/>
    <property type="molecule type" value="Genomic_DNA"/>
</dbReference>